<dbReference type="CDD" id="cd00610">
    <property type="entry name" value="OAT_like"/>
    <property type="match status" value="1"/>
</dbReference>
<keyword evidence="4 5" id="KW-0663">Pyridoxal phosphate</keyword>
<dbReference type="PROSITE" id="PS00600">
    <property type="entry name" value="AA_TRANSFER_CLASS_3"/>
    <property type="match status" value="1"/>
</dbReference>
<dbReference type="InterPro" id="IPR015424">
    <property type="entry name" value="PyrdxlP-dep_Trfase"/>
</dbReference>
<dbReference type="FunFam" id="3.40.640.10:FF:000014">
    <property type="entry name" value="Adenosylmethionine-8-amino-7-oxononanoate aminotransferase, probable"/>
    <property type="match status" value="1"/>
</dbReference>
<comment type="caution">
    <text evidence="6">The sequence shown here is derived from an EMBL/GenBank/DDBJ whole genome shotgun (WGS) entry which is preliminary data.</text>
</comment>
<dbReference type="AlphaFoldDB" id="A0AA35WQ64"/>
<accession>A0AA35WQ64</accession>
<dbReference type="Gene3D" id="3.90.1150.10">
    <property type="entry name" value="Aspartate Aminotransferase, domain 1"/>
    <property type="match status" value="1"/>
</dbReference>
<dbReference type="EMBL" id="CASHTH010002119">
    <property type="protein sequence ID" value="CAI8025106.1"/>
    <property type="molecule type" value="Genomic_DNA"/>
</dbReference>
<dbReference type="PANTHER" id="PTHR43094:SF1">
    <property type="entry name" value="AMINOTRANSFERASE CLASS-III"/>
    <property type="match status" value="1"/>
</dbReference>
<dbReference type="SUPFAM" id="SSF53383">
    <property type="entry name" value="PLP-dependent transferases"/>
    <property type="match status" value="1"/>
</dbReference>
<evidence type="ECO:0000256" key="5">
    <source>
        <dbReference type="RuleBase" id="RU003560"/>
    </source>
</evidence>
<evidence type="ECO:0000256" key="3">
    <source>
        <dbReference type="ARBA" id="ARBA00022679"/>
    </source>
</evidence>
<evidence type="ECO:0000256" key="2">
    <source>
        <dbReference type="ARBA" id="ARBA00022576"/>
    </source>
</evidence>
<reference evidence="6" key="1">
    <citation type="submission" date="2023-03" db="EMBL/GenBank/DDBJ databases">
        <authorList>
            <person name="Steffen K."/>
            <person name="Cardenas P."/>
        </authorList>
    </citation>
    <scope>NUCLEOTIDE SEQUENCE</scope>
</reference>
<keyword evidence="7" id="KW-1185">Reference proteome</keyword>
<organism evidence="6 7">
    <name type="scientific">Geodia barretti</name>
    <name type="common">Barrett's horny sponge</name>
    <dbReference type="NCBI Taxonomy" id="519541"/>
    <lineage>
        <taxon>Eukaryota</taxon>
        <taxon>Metazoa</taxon>
        <taxon>Porifera</taxon>
        <taxon>Demospongiae</taxon>
        <taxon>Heteroscleromorpha</taxon>
        <taxon>Tetractinellida</taxon>
        <taxon>Astrophorina</taxon>
        <taxon>Geodiidae</taxon>
        <taxon>Geodia</taxon>
    </lineage>
</organism>
<evidence type="ECO:0000256" key="1">
    <source>
        <dbReference type="ARBA" id="ARBA00008954"/>
    </source>
</evidence>
<name>A0AA35WQ64_GEOBA</name>
<comment type="similarity">
    <text evidence="1 5">Belongs to the class-III pyridoxal-phosphate-dependent aminotransferase family.</text>
</comment>
<evidence type="ECO:0000313" key="7">
    <source>
        <dbReference type="Proteomes" id="UP001174909"/>
    </source>
</evidence>
<sequence>MTEVQNDDHIFHRTLKQQWQQISHGEGVYLFDTDGKRYLDACAGVHVVSIGHGVKEIADVMGKQASQVCFTYSRFLTQAQIDLAQKIDDMAPEGLSKVFFVSGGSEATESAMKMARKYHLETGNPKKYKVISRWQSWHGNTIGALSMSGRTSWRDDYVPYLLDFPHIPAPYCYRCPYGQEYPDCHLTCANELERVIHQEGSEYISAFIAEPILGTSAAGVAPPPDYYPTIREICDRHDILMITDEVVTGFGRTGVNFAIEHWDVVPDIMTTGKGLSSGYTPIAATIAHEKVYDAIYKKSSSFTHGHTYGGNPLSCATALAVQNYIEKHDLVTQCARMGDLMLEKLKPLQESPIVGNIRGKGLLIGIEFVADKEKGTPFDVSKGVTSAVVDLTFDKGVLIMPGAPGLIDGVAGDHIAISPPFTINESQVLETVDALTETIDEVAKGLGY</sequence>
<keyword evidence="2 6" id="KW-0032">Aminotransferase</keyword>
<dbReference type="PANTHER" id="PTHR43094">
    <property type="entry name" value="AMINOTRANSFERASE"/>
    <property type="match status" value="1"/>
</dbReference>
<dbReference type="InterPro" id="IPR049704">
    <property type="entry name" value="Aminotrans_3_PPA_site"/>
</dbReference>
<protein>
    <submittedName>
        <fullName evidence="6">Uncharacterized aminotransferase YodT</fullName>
    </submittedName>
</protein>
<dbReference type="InterPro" id="IPR005814">
    <property type="entry name" value="Aminotrans_3"/>
</dbReference>
<dbReference type="GO" id="GO:0030170">
    <property type="term" value="F:pyridoxal phosphate binding"/>
    <property type="evidence" value="ECO:0007669"/>
    <property type="project" value="InterPro"/>
</dbReference>
<dbReference type="Proteomes" id="UP001174909">
    <property type="component" value="Unassembled WGS sequence"/>
</dbReference>
<evidence type="ECO:0000313" key="6">
    <source>
        <dbReference type="EMBL" id="CAI8025106.1"/>
    </source>
</evidence>
<dbReference type="Gene3D" id="3.40.640.10">
    <property type="entry name" value="Type I PLP-dependent aspartate aminotransferase-like (Major domain)"/>
    <property type="match status" value="1"/>
</dbReference>
<gene>
    <name evidence="6" type="ORF">GBAR_LOCUS14532</name>
</gene>
<dbReference type="InterPro" id="IPR015421">
    <property type="entry name" value="PyrdxlP-dep_Trfase_major"/>
</dbReference>
<keyword evidence="3" id="KW-0808">Transferase</keyword>
<dbReference type="GO" id="GO:0008483">
    <property type="term" value="F:transaminase activity"/>
    <property type="evidence" value="ECO:0007669"/>
    <property type="project" value="UniProtKB-KW"/>
</dbReference>
<evidence type="ECO:0000256" key="4">
    <source>
        <dbReference type="ARBA" id="ARBA00022898"/>
    </source>
</evidence>
<proteinExistence type="inferred from homology"/>
<dbReference type="Pfam" id="PF00202">
    <property type="entry name" value="Aminotran_3"/>
    <property type="match status" value="1"/>
</dbReference>
<dbReference type="InterPro" id="IPR015422">
    <property type="entry name" value="PyrdxlP-dep_Trfase_small"/>
</dbReference>